<name>A0A182VV28_9DIPT</name>
<evidence type="ECO:0000313" key="5">
    <source>
        <dbReference type="Proteomes" id="UP000075920"/>
    </source>
</evidence>
<feature type="region of interest" description="Disordered" evidence="2">
    <location>
        <begin position="90"/>
        <end position="128"/>
    </location>
</feature>
<dbReference type="Gene3D" id="1.10.30.10">
    <property type="entry name" value="High mobility group box domain"/>
    <property type="match status" value="1"/>
</dbReference>
<accession>A0A182VV28</accession>
<dbReference type="VEuPathDB" id="VectorBase:AMIN001923"/>
<dbReference type="GO" id="GO:0003677">
    <property type="term" value="F:DNA binding"/>
    <property type="evidence" value="ECO:0007669"/>
    <property type="project" value="UniProtKB-UniRule"/>
</dbReference>
<dbReference type="GO" id="GO:0005634">
    <property type="term" value="C:nucleus"/>
    <property type="evidence" value="ECO:0007669"/>
    <property type="project" value="UniProtKB-UniRule"/>
</dbReference>
<dbReference type="PROSITE" id="PS50118">
    <property type="entry name" value="HMG_BOX_2"/>
    <property type="match status" value="1"/>
</dbReference>
<dbReference type="Pfam" id="PF06382">
    <property type="entry name" value="Protamine_like"/>
    <property type="match status" value="1"/>
</dbReference>
<dbReference type="STRING" id="112268.A0A182VV28"/>
<protein>
    <recommendedName>
        <fullName evidence="3">HMG box domain-containing protein</fullName>
    </recommendedName>
</protein>
<evidence type="ECO:0000256" key="2">
    <source>
        <dbReference type="SAM" id="MobiDB-lite"/>
    </source>
</evidence>
<dbReference type="EnsemblMetazoa" id="AMIN001923-RA">
    <property type="protein sequence ID" value="AMIN001923-PA"/>
    <property type="gene ID" value="AMIN001923"/>
</dbReference>
<feature type="DNA-binding region" description="HMG box" evidence="1">
    <location>
        <begin position="20"/>
        <end position="69"/>
    </location>
</feature>
<dbReference type="GO" id="GO:0035092">
    <property type="term" value="P:sperm DNA condensation"/>
    <property type="evidence" value="ECO:0007669"/>
    <property type="project" value="InterPro"/>
</dbReference>
<dbReference type="InterPro" id="IPR024460">
    <property type="entry name" value="Protamine-like"/>
</dbReference>
<reference evidence="4" key="2">
    <citation type="submission" date="2020-05" db="UniProtKB">
        <authorList>
            <consortium name="EnsemblMetazoa"/>
        </authorList>
    </citation>
    <scope>IDENTIFICATION</scope>
    <source>
        <strain evidence="4">MINIMUS1</strain>
    </source>
</reference>
<reference evidence="5" key="1">
    <citation type="submission" date="2013-03" db="EMBL/GenBank/DDBJ databases">
        <title>The Genome Sequence of Anopheles minimus MINIMUS1.</title>
        <authorList>
            <consortium name="The Broad Institute Genomics Platform"/>
            <person name="Neafsey D.E."/>
            <person name="Walton C."/>
            <person name="Walker B."/>
            <person name="Young S.K."/>
            <person name="Zeng Q."/>
            <person name="Gargeya S."/>
            <person name="Fitzgerald M."/>
            <person name="Haas B."/>
            <person name="Abouelleil A."/>
            <person name="Allen A.W."/>
            <person name="Alvarado L."/>
            <person name="Arachchi H.M."/>
            <person name="Berlin A.M."/>
            <person name="Chapman S.B."/>
            <person name="Gainer-Dewar J."/>
            <person name="Goldberg J."/>
            <person name="Griggs A."/>
            <person name="Gujja S."/>
            <person name="Hansen M."/>
            <person name="Howarth C."/>
            <person name="Imamovic A."/>
            <person name="Ireland A."/>
            <person name="Larimer J."/>
            <person name="McCowan C."/>
            <person name="Murphy C."/>
            <person name="Pearson M."/>
            <person name="Poon T.W."/>
            <person name="Priest M."/>
            <person name="Roberts A."/>
            <person name="Saif S."/>
            <person name="Shea T."/>
            <person name="Sisk P."/>
            <person name="Sykes S."/>
            <person name="Wortman J."/>
            <person name="Nusbaum C."/>
            <person name="Birren B."/>
        </authorList>
    </citation>
    <scope>NUCLEOTIDE SEQUENCE [LARGE SCALE GENOMIC DNA]</scope>
    <source>
        <strain evidence="5">MINIMUS1</strain>
    </source>
</reference>
<feature type="compositionally biased region" description="Polar residues" evidence="2">
    <location>
        <begin position="109"/>
        <end position="128"/>
    </location>
</feature>
<keyword evidence="1" id="KW-0539">Nucleus</keyword>
<evidence type="ECO:0000259" key="3">
    <source>
        <dbReference type="PROSITE" id="PS50118"/>
    </source>
</evidence>
<dbReference type="InterPro" id="IPR009071">
    <property type="entry name" value="HMG_box_dom"/>
</dbReference>
<dbReference type="AlphaFoldDB" id="A0A182VV28"/>
<organism evidence="4 5">
    <name type="scientific">Anopheles minimus</name>
    <dbReference type="NCBI Taxonomy" id="112268"/>
    <lineage>
        <taxon>Eukaryota</taxon>
        <taxon>Metazoa</taxon>
        <taxon>Ecdysozoa</taxon>
        <taxon>Arthropoda</taxon>
        <taxon>Hexapoda</taxon>
        <taxon>Insecta</taxon>
        <taxon>Pterygota</taxon>
        <taxon>Neoptera</taxon>
        <taxon>Endopterygota</taxon>
        <taxon>Diptera</taxon>
        <taxon>Nematocera</taxon>
        <taxon>Culicoidea</taxon>
        <taxon>Culicidae</taxon>
        <taxon>Anophelinae</taxon>
        <taxon>Anopheles</taxon>
    </lineage>
</organism>
<evidence type="ECO:0000256" key="1">
    <source>
        <dbReference type="PROSITE-ProRule" id="PRU00267"/>
    </source>
</evidence>
<dbReference type="SUPFAM" id="SSF47095">
    <property type="entry name" value="HMG-box"/>
    <property type="match status" value="1"/>
</dbReference>
<dbReference type="Proteomes" id="UP000075920">
    <property type="component" value="Unassembled WGS sequence"/>
</dbReference>
<proteinExistence type="predicted"/>
<evidence type="ECO:0000313" key="4">
    <source>
        <dbReference type="EnsemblMetazoa" id="AMIN001923-PA"/>
    </source>
</evidence>
<dbReference type="InterPro" id="IPR036910">
    <property type="entry name" value="HMG_box_dom_sf"/>
</dbReference>
<keyword evidence="5" id="KW-1185">Reference proteome</keyword>
<feature type="domain" description="HMG box" evidence="3">
    <location>
        <begin position="20"/>
        <end position="69"/>
    </location>
</feature>
<keyword evidence="1" id="KW-0238">DNA-binding</keyword>
<sequence>MAQSTGGTSRAPLSVVCKPGKKTRNPYLNFLRDFRQQNCHLSVVEVVRQGAERWRQMSDDQKLPYVKIAFYTPMKRRMCLSCKRKMLRMKRRPMKTEDAIARRKPISSIPWQSRSQTRNSYEPSGSLQ</sequence>